<comment type="catalytic activity">
    <reaction evidence="5">
        <text>a 2'-deoxyadenosine in DNA + S-adenosyl-L-methionine = an N(6)-methyl-2'-deoxyadenosine in DNA + S-adenosyl-L-homocysteine + H(+)</text>
        <dbReference type="Rhea" id="RHEA:15197"/>
        <dbReference type="Rhea" id="RHEA-COMP:12418"/>
        <dbReference type="Rhea" id="RHEA-COMP:12419"/>
        <dbReference type="ChEBI" id="CHEBI:15378"/>
        <dbReference type="ChEBI" id="CHEBI:57856"/>
        <dbReference type="ChEBI" id="CHEBI:59789"/>
        <dbReference type="ChEBI" id="CHEBI:90615"/>
        <dbReference type="ChEBI" id="CHEBI:90616"/>
        <dbReference type="EC" id="2.1.1.72"/>
    </reaction>
</comment>
<keyword evidence="3" id="KW-0808">Transferase</keyword>
<dbReference type="Pfam" id="PF02086">
    <property type="entry name" value="MethyltransfD12"/>
    <property type="match status" value="1"/>
</dbReference>
<sequence>MKYIGNKTRLLEFIYDAVLDSGLPKNGTFVDLFSGTGSVGRYFKGKGYKVISNDFMTYSYVAQYVLIKLNKIPSFSKISDNGVMSVLDSLNKIDPIKGYVFDNFAPSGSAERQYFSDANAMKVDAIRDHIENWKDKRLLTNDEYQVLVYSLIDAADFVANISGTYGAYLKIWRSMALKDIKLLPPKISDNGLINEVYQKDANELVREIKGDIVYLDPPYNQRQYAPNFHILETLAVWDKQILSGKTGQRDYSSKKSAYSQKTNATQVFEDLINNINAKYIILSYNNEGIIPREEILRILNKTGHVKEYTTGYRRFRTERDHKKRQYKPVNDRVLEHLFVVKKIYR</sequence>
<evidence type="ECO:0000256" key="2">
    <source>
        <dbReference type="ARBA" id="ARBA00022603"/>
    </source>
</evidence>
<keyword evidence="2 6" id="KW-0489">Methyltransferase</keyword>
<dbReference type="Gene3D" id="3.40.50.150">
    <property type="entry name" value="Vaccinia Virus protein VP39"/>
    <property type="match status" value="2"/>
</dbReference>
<name>A0A0G1NP86_9BACT</name>
<dbReference type="GO" id="GO:0003676">
    <property type="term" value="F:nucleic acid binding"/>
    <property type="evidence" value="ECO:0007669"/>
    <property type="project" value="InterPro"/>
</dbReference>
<proteinExistence type="predicted"/>
<accession>A0A0G1NP86</accession>
<dbReference type="InterPro" id="IPR002052">
    <property type="entry name" value="DNA_methylase_N6_adenine_CS"/>
</dbReference>
<gene>
    <name evidence="6" type="ORF">UX31_C0006G0009</name>
</gene>
<dbReference type="GO" id="GO:0009307">
    <property type="term" value="P:DNA restriction-modification system"/>
    <property type="evidence" value="ECO:0007669"/>
    <property type="project" value="InterPro"/>
</dbReference>
<comment type="caution">
    <text evidence="6">The sequence shown here is derived from an EMBL/GenBank/DDBJ whole genome shotgun (WGS) entry which is preliminary data.</text>
</comment>
<evidence type="ECO:0000256" key="4">
    <source>
        <dbReference type="ARBA" id="ARBA00022691"/>
    </source>
</evidence>
<dbReference type="Proteomes" id="UP000034107">
    <property type="component" value="Unassembled WGS sequence"/>
</dbReference>
<evidence type="ECO:0000256" key="3">
    <source>
        <dbReference type="ARBA" id="ARBA00022679"/>
    </source>
</evidence>
<evidence type="ECO:0000313" key="7">
    <source>
        <dbReference type="Proteomes" id="UP000034107"/>
    </source>
</evidence>
<dbReference type="EC" id="2.1.1.72" evidence="1"/>
<dbReference type="PRINTS" id="PR00505">
    <property type="entry name" value="D12N6MTFRASE"/>
</dbReference>
<dbReference type="SUPFAM" id="SSF53335">
    <property type="entry name" value="S-adenosyl-L-methionine-dependent methyltransferases"/>
    <property type="match status" value="1"/>
</dbReference>
<dbReference type="PATRIC" id="fig|1618732.3.peg.266"/>
<organism evidence="6 7">
    <name type="scientific">Candidatus Nomurabacteria bacterium GW2011_GWA1_46_11</name>
    <dbReference type="NCBI Taxonomy" id="1618732"/>
    <lineage>
        <taxon>Bacteria</taxon>
        <taxon>Candidatus Nomuraibacteriota</taxon>
    </lineage>
</organism>
<keyword evidence="4" id="KW-0949">S-adenosyl-L-methionine</keyword>
<dbReference type="GO" id="GO:0032259">
    <property type="term" value="P:methylation"/>
    <property type="evidence" value="ECO:0007669"/>
    <property type="project" value="UniProtKB-KW"/>
</dbReference>
<dbReference type="InterPro" id="IPR012327">
    <property type="entry name" value="MeTrfase_D12"/>
</dbReference>
<dbReference type="EMBL" id="LCLS01000006">
    <property type="protein sequence ID" value="KKU22097.1"/>
    <property type="molecule type" value="Genomic_DNA"/>
</dbReference>
<protein>
    <recommendedName>
        <fullName evidence="1">site-specific DNA-methyltransferase (adenine-specific)</fullName>
        <ecNumber evidence="1">2.1.1.72</ecNumber>
    </recommendedName>
</protein>
<evidence type="ECO:0000256" key="5">
    <source>
        <dbReference type="ARBA" id="ARBA00047942"/>
    </source>
</evidence>
<dbReference type="InterPro" id="IPR029063">
    <property type="entry name" value="SAM-dependent_MTases_sf"/>
</dbReference>
<dbReference type="PROSITE" id="PS00092">
    <property type="entry name" value="N6_MTASE"/>
    <property type="match status" value="1"/>
</dbReference>
<reference evidence="6 7" key="1">
    <citation type="journal article" date="2015" name="Nature">
        <title>rRNA introns, odd ribosomes, and small enigmatic genomes across a large radiation of phyla.</title>
        <authorList>
            <person name="Brown C.T."/>
            <person name="Hug L.A."/>
            <person name="Thomas B.C."/>
            <person name="Sharon I."/>
            <person name="Castelle C.J."/>
            <person name="Singh A."/>
            <person name="Wilkins M.J."/>
            <person name="Williams K.H."/>
            <person name="Banfield J.F."/>
        </authorList>
    </citation>
    <scope>NUCLEOTIDE SEQUENCE [LARGE SCALE GENOMIC DNA]</scope>
</reference>
<dbReference type="AlphaFoldDB" id="A0A0G1NP86"/>
<evidence type="ECO:0000313" key="6">
    <source>
        <dbReference type="EMBL" id="KKU22097.1"/>
    </source>
</evidence>
<dbReference type="GO" id="GO:0009007">
    <property type="term" value="F:site-specific DNA-methyltransferase (adenine-specific) activity"/>
    <property type="evidence" value="ECO:0007669"/>
    <property type="project" value="UniProtKB-EC"/>
</dbReference>
<evidence type="ECO:0000256" key="1">
    <source>
        <dbReference type="ARBA" id="ARBA00011900"/>
    </source>
</evidence>